<evidence type="ECO:0000313" key="3">
    <source>
        <dbReference type="Proteomes" id="UP000664466"/>
    </source>
</evidence>
<dbReference type="Proteomes" id="UP000664466">
    <property type="component" value="Unassembled WGS sequence"/>
</dbReference>
<evidence type="ECO:0000313" key="1">
    <source>
        <dbReference type="EMBL" id="MBO0614449.1"/>
    </source>
</evidence>
<accession>A0A8B0SEW3</accession>
<organism evidence="2">
    <name type="scientific">Thiothrix fructosivorans</name>
    <dbReference type="NCBI Taxonomy" id="111770"/>
    <lineage>
        <taxon>Bacteria</taxon>
        <taxon>Pseudomonadati</taxon>
        <taxon>Pseudomonadota</taxon>
        <taxon>Gammaproteobacteria</taxon>
        <taxon>Thiotrichales</taxon>
        <taxon>Thiotrichaceae</taxon>
        <taxon>Thiothrix</taxon>
    </lineage>
</organism>
<name>A0A8B0SEW3_9GAMM</name>
<dbReference type="RefSeq" id="WP_207252179.1">
    <property type="nucleotide sequence ID" value="NZ_JAFMPM010000008.1"/>
</dbReference>
<gene>
    <name evidence="2" type="ORF">J1836_011605</name>
    <name evidence="1" type="ORF">J1836_16220</name>
</gene>
<proteinExistence type="predicted"/>
<dbReference type="AlphaFoldDB" id="A0A8B0SEW3"/>
<keyword evidence="3" id="KW-1185">Reference proteome</keyword>
<reference evidence="2" key="2">
    <citation type="submission" date="2021-04" db="EMBL/GenBank/DDBJ databases">
        <title>Complete Genome and methylome analysis of Thiothrix fructosivorans ATCC 49748.</title>
        <authorList>
            <person name="Fomenkov A."/>
            <person name="Sun L."/>
            <person name="Vincze T."/>
            <person name="Grabovich M.Y."/>
            <person name="Roberts R.J."/>
        </authorList>
    </citation>
    <scope>NUCLEOTIDE SEQUENCE</scope>
    <source>
        <strain evidence="2">ATCC 49748</strain>
    </source>
</reference>
<reference evidence="1 3" key="1">
    <citation type="submission" date="2021-03" db="EMBL/GenBank/DDBJ databases">
        <title>Draft genome and methylome analysis of Thiotrix fructosivoruns ATCC 49748.</title>
        <authorList>
            <person name="Fomenkov A."/>
            <person name="Grabovich M.Y."/>
            <person name="Roberts R.J."/>
        </authorList>
    </citation>
    <scope>NUCLEOTIDE SEQUENCE [LARGE SCALE GENOMIC DNA]</scope>
    <source>
        <strain evidence="1 3">ATCC 49748</strain>
    </source>
</reference>
<dbReference type="EMBL" id="JAFMPM010000008">
    <property type="protein sequence ID" value="MBO0614449.1"/>
    <property type="molecule type" value="Genomic_DNA"/>
</dbReference>
<sequence length="107" mass="11932">MATINNHNSIIHKQIVNEFNSINEIDSIAIMVNKLKVIIDNDLELTNQQKNKAITNLADFSFESQKPSDKQNLENKKLSWDNFTEVVKFSTALSGLVTTIAKIAGVA</sequence>
<evidence type="ECO:0000313" key="2">
    <source>
        <dbReference type="EMBL" id="QTX09289.1"/>
    </source>
</evidence>
<dbReference type="EMBL" id="CP072748">
    <property type="protein sequence ID" value="QTX09289.1"/>
    <property type="molecule type" value="Genomic_DNA"/>
</dbReference>
<protein>
    <submittedName>
        <fullName evidence="2">Uncharacterized protein</fullName>
    </submittedName>
</protein>